<proteinExistence type="predicted"/>
<dbReference type="EMBL" id="CP014143">
    <property type="protein sequence ID" value="AOS96353.1"/>
    <property type="molecule type" value="Genomic_DNA"/>
</dbReference>
<dbReference type="Proteomes" id="UP000095672">
    <property type="component" value="Chromosome"/>
</dbReference>
<evidence type="ECO:0000313" key="2">
    <source>
        <dbReference type="EMBL" id="AOS96353.1"/>
    </source>
</evidence>
<keyword evidence="3" id="KW-1185">Reference proteome</keyword>
<dbReference type="KEGG" id="micc:AUP74_00886"/>
<organism evidence="2 3">
    <name type="scientific">Microbulbifer aggregans</name>
    <dbReference type="NCBI Taxonomy" id="1769779"/>
    <lineage>
        <taxon>Bacteria</taxon>
        <taxon>Pseudomonadati</taxon>
        <taxon>Pseudomonadota</taxon>
        <taxon>Gammaproteobacteria</taxon>
        <taxon>Cellvibrionales</taxon>
        <taxon>Microbulbiferaceae</taxon>
        <taxon>Microbulbifer</taxon>
    </lineage>
</organism>
<sequence precursor="true">MPTGKLFSRISLLATLAAAALLSVSAHAMKLKSQNLEQLVTASESILLGQVVSVTDGFQNNAPYTEVTIRVGNDAKGKVKEDTEYTFRQFGLLKPRSMGNGKVYLGVTPEGFAKWHEGEQVVAFMYKKASMTGFQTTAGMAQGKFVVSNDKVMNAVNNYGLFEGMDTSNMSAEEQNMITNPGAVSSATFMGYVGKLVEESKK</sequence>
<dbReference type="RefSeq" id="WP_069946502.1">
    <property type="nucleotide sequence ID" value="NZ_CP014143.1"/>
</dbReference>
<evidence type="ECO:0000313" key="3">
    <source>
        <dbReference type="Proteomes" id="UP000095672"/>
    </source>
</evidence>
<name>A0A1C9W5E6_9GAMM</name>
<reference evidence="3" key="1">
    <citation type="submission" date="2016-01" db="EMBL/GenBank/DDBJ databases">
        <title>Complete genome sequence of Microbulbifer sp. CCB-MM1, a halophile isolated from Matang Mangrove Forest, Perak.</title>
        <authorList>
            <person name="Moh T.H."/>
            <person name="Dinesh B."/>
            <person name="Lau N.-S."/>
            <person name="Go F."/>
            <person name="Alexander Chong S.-C."/>
        </authorList>
    </citation>
    <scope>NUCLEOTIDE SEQUENCE [LARGE SCALE GENOMIC DNA]</scope>
    <source>
        <strain evidence="3">CCB-MM1</strain>
    </source>
</reference>
<dbReference type="PATRIC" id="fig|1769779.3.peg.904"/>
<dbReference type="AlphaFoldDB" id="A0A1C9W5E6"/>
<accession>A0A1C9W5E6</accession>
<feature type="chain" id="PRO_5008895434" evidence="1">
    <location>
        <begin position="29"/>
        <end position="202"/>
    </location>
</feature>
<evidence type="ECO:0000256" key="1">
    <source>
        <dbReference type="SAM" id="SignalP"/>
    </source>
</evidence>
<dbReference type="OrthoDB" id="8901233at2"/>
<dbReference type="STRING" id="1769779.AUP74_00886"/>
<keyword evidence="1" id="KW-0732">Signal</keyword>
<gene>
    <name evidence="2" type="ORF">AUP74_00886</name>
</gene>
<protein>
    <submittedName>
        <fullName evidence="2">Uncharacterized protein</fullName>
    </submittedName>
</protein>
<feature type="signal peptide" evidence="1">
    <location>
        <begin position="1"/>
        <end position="28"/>
    </location>
</feature>